<dbReference type="EMBL" id="CP054856">
    <property type="protein sequence ID" value="QVM83454.1"/>
    <property type="molecule type" value="Genomic_DNA"/>
</dbReference>
<name>A0ABX8E2U8_9SPHN</name>
<dbReference type="Proteomes" id="UP000677126">
    <property type="component" value="Chromosome"/>
</dbReference>
<keyword evidence="3" id="KW-0012">Acyltransferase</keyword>
<keyword evidence="1" id="KW-0472">Membrane</keyword>
<keyword evidence="1" id="KW-0812">Transmembrane</keyword>
<dbReference type="GO" id="GO:0016746">
    <property type="term" value="F:acyltransferase activity"/>
    <property type="evidence" value="ECO:0007669"/>
    <property type="project" value="UniProtKB-KW"/>
</dbReference>
<dbReference type="PANTHER" id="PTHR23028">
    <property type="entry name" value="ACETYLTRANSFERASE"/>
    <property type="match status" value="1"/>
</dbReference>
<feature type="domain" description="Acyltransferase 3" evidence="2">
    <location>
        <begin position="28"/>
        <end position="337"/>
    </location>
</feature>
<keyword evidence="1" id="KW-1133">Transmembrane helix</keyword>
<keyword evidence="3" id="KW-0808">Transferase</keyword>
<gene>
    <name evidence="3" type="ORF">HT578_06925</name>
</gene>
<keyword evidence="4" id="KW-1185">Reference proteome</keyword>
<dbReference type="RefSeq" id="WP_213503032.1">
    <property type="nucleotide sequence ID" value="NZ_CP054856.1"/>
</dbReference>
<evidence type="ECO:0000313" key="3">
    <source>
        <dbReference type="EMBL" id="QVM83454.1"/>
    </source>
</evidence>
<evidence type="ECO:0000259" key="2">
    <source>
        <dbReference type="Pfam" id="PF01757"/>
    </source>
</evidence>
<feature type="transmembrane region" description="Helical" evidence="1">
    <location>
        <begin position="171"/>
        <end position="191"/>
    </location>
</feature>
<dbReference type="Pfam" id="PF01757">
    <property type="entry name" value="Acyl_transf_3"/>
    <property type="match status" value="1"/>
</dbReference>
<sequence length="364" mass="39885">MTAGQSLVEERVADASPASDHQLPRHFPALDGARGVAAMAVVVSHCANAGYFPHVLGEGTGQMGVLLFFLLSGFLMAFLYGPRAFTREQVLRYATHRIARVFPLFYLVIALSLVVGAGGPIRFFDLSGGEWVWPVALVTGTSVLWTIPVEVQYYLVFVLIWAAAKRFPLGVWIAAGFAAQLLALALLRLTVRGNQFLPYWFHAFFLGTIAGYLLHRHARAFLKAARAPGLQGLGWIILLLVPLSLPELRRMAGFPMLPNFIDPVTFGMPVLVFLAALGGLGPFRYLAWPVFTQLGAVSYAIYLLHKPVMWTLEPWLSGRVPDLALGLAIVALSILMAAVSTYGFERPVQMILNGHGARLSRRFA</sequence>
<evidence type="ECO:0000256" key="1">
    <source>
        <dbReference type="SAM" id="Phobius"/>
    </source>
</evidence>
<evidence type="ECO:0000313" key="4">
    <source>
        <dbReference type="Proteomes" id="UP000677126"/>
    </source>
</evidence>
<feature type="transmembrane region" description="Helical" evidence="1">
    <location>
        <begin position="227"/>
        <end position="245"/>
    </location>
</feature>
<feature type="transmembrane region" description="Helical" evidence="1">
    <location>
        <begin position="285"/>
        <end position="304"/>
    </location>
</feature>
<feature type="transmembrane region" description="Helical" evidence="1">
    <location>
        <begin position="324"/>
        <end position="344"/>
    </location>
</feature>
<accession>A0ABX8E2U8</accession>
<dbReference type="PANTHER" id="PTHR23028:SF131">
    <property type="entry name" value="BLR2367 PROTEIN"/>
    <property type="match status" value="1"/>
</dbReference>
<reference evidence="3 4" key="1">
    <citation type="journal article" date="2021" name="Int. J. Syst. Evol. Microbiol.">
        <title>Novosphingobium decolorationis sp. nov., an aniline blue-decolourizing bacterium isolated from East Pacific sediment.</title>
        <authorList>
            <person name="Chen X."/>
            <person name="Dong B."/>
            <person name="Chen T."/>
            <person name="Ren N."/>
            <person name="Wang J."/>
            <person name="Xu Y."/>
            <person name="Yang J."/>
            <person name="Zhu S."/>
            <person name="Chen J."/>
        </authorList>
    </citation>
    <scope>NUCLEOTIDE SEQUENCE [LARGE SCALE GENOMIC DNA]</scope>
    <source>
        <strain evidence="3 4">502str22</strain>
    </source>
</reference>
<feature type="transmembrane region" description="Helical" evidence="1">
    <location>
        <begin position="61"/>
        <end position="80"/>
    </location>
</feature>
<dbReference type="InterPro" id="IPR050879">
    <property type="entry name" value="Acyltransferase_3"/>
</dbReference>
<feature type="transmembrane region" description="Helical" evidence="1">
    <location>
        <begin position="257"/>
        <end position="278"/>
    </location>
</feature>
<proteinExistence type="predicted"/>
<feature type="transmembrane region" description="Helical" evidence="1">
    <location>
        <begin position="143"/>
        <end position="164"/>
    </location>
</feature>
<dbReference type="InterPro" id="IPR002656">
    <property type="entry name" value="Acyl_transf_3_dom"/>
</dbReference>
<feature type="transmembrane region" description="Helical" evidence="1">
    <location>
        <begin position="101"/>
        <end position="123"/>
    </location>
</feature>
<feature type="transmembrane region" description="Helical" evidence="1">
    <location>
        <begin position="197"/>
        <end position="215"/>
    </location>
</feature>
<protein>
    <submittedName>
        <fullName evidence="3">Acyltransferase</fullName>
    </submittedName>
</protein>
<organism evidence="3 4">
    <name type="scientific">Novosphingobium decolorationis</name>
    <dbReference type="NCBI Taxonomy" id="2698673"/>
    <lineage>
        <taxon>Bacteria</taxon>
        <taxon>Pseudomonadati</taxon>
        <taxon>Pseudomonadota</taxon>
        <taxon>Alphaproteobacteria</taxon>
        <taxon>Sphingomonadales</taxon>
        <taxon>Sphingomonadaceae</taxon>
        <taxon>Novosphingobium</taxon>
    </lineage>
</organism>